<dbReference type="AlphaFoldDB" id="A0AAV0TJ09"/>
<comment type="caution">
    <text evidence="1">The sequence shown here is derived from an EMBL/GenBank/DDBJ whole genome shotgun (WGS) entry which is preliminary data.</text>
</comment>
<name>A0AAV0TJ09_HYABA</name>
<dbReference type="Proteomes" id="UP001162031">
    <property type="component" value="Unassembled WGS sequence"/>
</dbReference>
<sequence length="97" mass="10088">MVAAPGAQRADRRVIIRAGAGDSPVEDGIRVCGRVRDEALGDLGFVLGTTETLRLLVRPEPDLRRDSGGVVDAGKSGEVEAIVGESCNGGTFAKTRP</sequence>
<accession>A0AAV0TJ09</accession>
<evidence type="ECO:0000313" key="1">
    <source>
        <dbReference type="EMBL" id="CAI5720605.1"/>
    </source>
</evidence>
<dbReference type="EMBL" id="CANTFL010000320">
    <property type="protein sequence ID" value="CAI5720605.1"/>
    <property type="molecule type" value="Genomic_DNA"/>
</dbReference>
<evidence type="ECO:0000313" key="2">
    <source>
        <dbReference type="Proteomes" id="UP001162031"/>
    </source>
</evidence>
<reference evidence="1" key="1">
    <citation type="submission" date="2022-12" db="EMBL/GenBank/DDBJ databases">
        <authorList>
            <person name="Webb A."/>
        </authorList>
    </citation>
    <scope>NUCLEOTIDE SEQUENCE</scope>
    <source>
        <strain evidence="1">Hp1</strain>
    </source>
</reference>
<gene>
    <name evidence="1" type="ORF">HBR001_LOCUS2422</name>
</gene>
<keyword evidence="2" id="KW-1185">Reference proteome</keyword>
<protein>
    <submittedName>
        <fullName evidence="1">Uncharacterized protein</fullName>
    </submittedName>
</protein>
<organism evidence="1 2">
    <name type="scientific">Hyaloperonospora brassicae</name>
    <name type="common">Brassica downy mildew</name>
    <name type="synonym">Peronospora brassicae</name>
    <dbReference type="NCBI Taxonomy" id="162125"/>
    <lineage>
        <taxon>Eukaryota</taxon>
        <taxon>Sar</taxon>
        <taxon>Stramenopiles</taxon>
        <taxon>Oomycota</taxon>
        <taxon>Peronosporomycetes</taxon>
        <taxon>Peronosporales</taxon>
        <taxon>Peronosporaceae</taxon>
        <taxon>Hyaloperonospora</taxon>
    </lineage>
</organism>
<proteinExistence type="predicted"/>